<feature type="region of interest" description="Disordered" evidence="6">
    <location>
        <begin position="1"/>
        <end position="92"/>
    </location>
</feature>
<dbReference type="GO" id="GO:0000981">
    <property type="term" value="F:DNA-binding transcription factor activity, RNA polymerase II-specific"/>
    <property type="evidence" value="ECO:0007669"/>
    <property type="project" value="TreeGrafter"/>
</dbReference>
<feature type="compositionally biased region" description="Low complexity" evidence="6">
    <location>
        <begin position="735"/>
        <end position="747"/>
    </location>
</feature>
<feature type="compositionally biased region" description="Polar residues" evidence="6">
    <location>
        <begin position="288"/>
        <end position="316"/>
    </location>
</feature>
<feature type="compositionally biased region" description="Polar residues" evidence="6">
    <location>
        <begin position="1"/>
        <end position="15"/>
    </location>
</feature>
<dbReference type="SUPFAM" id="SSF47459">
    <property type="entry name" value="HLH, helix-loop-helix DNA-binding domain"/>
    <property type="match status" value="1"/>
</dbReference>
<keyword evidence="4" id="KW-0804">Transcription</keyword>
<evidence type="ECO:0000313" key="9">
    <source>
        <dbReference type="Proteomes" id="UP000807716"/>
    </source>
</evidence>
<feature type="compositionally biased region" description="Low complexity" evidence="6">
    <location>
        <begin position="764"/>
        <end position="790"/>
    </location>
</feature>
<feature type="compositionally biased region" description="Low complexity" evidence="6">
    <location>
        <begin position="217"/>
        <end position="233"/>
    </location>
</feature>
<dbReference type="InterPro" id="IPR011598">
    <property type="entry name" value="bHLH_dom"/>
</dbReference>
<feature type="compositionally biased region" description="Basic and acidic residues" evidence="6">
    <location>
        <begin position="676"/>
        <end position="691"/>
    </location>
</feature>
<keyword evidence="2" id="KW-0805">Transcription regulation</keyword>
<dbReference type="Gene3D" id="4.10.280.10">
    <property type="entry name" value="Helix-loop-helix DNA-binding domain"/>
    <property type="match status" value="1"/>
</dbReference>
<dbReference type="AlphaFoldDB" id="A0A9P6UCE8"/>
<dbReference type="OrthoDB" id="690068at2759"/>
<accession>A0A9P6UCE8</accession>
<feature type="compositionally biased region" description="Polar residues" evidence="6">
    <location>
        <begin position="53"/>
        <end position="67"/>
    </location>
</feature>
<dbReference type="PROSITE" id="PS50888">
    <property type="entry name" value="BHLH"/>
    <property type="match status" value="1"/>
</dbReference>
<evidence type="ECO:0000256" key="3">
    <source>
        <dbReference type="ARBA" id="ARBA00023125"/>
    </source>
</evidence>
<gene>
    <name evidence="8" type="ORF">DFQ27_003865</name>
</gene>
<dbReference type="PANTHER" id="PTHR15741">
    <property type="entry name" value="BASIC HELIX-LOOP-HELIX ZIP TRANSCRIPTION FACTOR"/>
    <property type="match status" value="1"/>
</dbReference>
<feature type="compositionally biased region" description="Pro residues" evidence="6">
    <location>
        <begin position="652"/>
        <end position="664"/>
    </location>
</feature>
<feature type="compositionally biased region" description="Pro residues" evidence="6">
    <location>
        <begin position="613"/>
        <end position="624"/>
    </location>
</feature>
<feature type="compositionally biased region" description="Polar residues" evidence="6">
    <location>
        <begin position="361"/>
        <end position="373"/>
    </location>
</feature>
<dbReference type="InterPro" id="IPR052207">
    <property type="entry name" value="Max-like/E-box_TFs"/>
</dbReference>
<dbReference type="PANTHER" id="PTHR15741:SF27">
    <property type="entry name" value="TRANSCRIPTION FACTOR AP-4"/>
    <property type="match status" value="1"/>
</dbReference>
<feature type="compositionally biased region" description="Basic and acidic residues" evidence="6">
    <location>
        <begin position="260"/>
        <end position="278"/>
    </location>
</feature>
<dbReference type="EMBL" id="JAAAJB010000027">
    <property type="protein sequence ID" value="KAG0269355.1"/>
    <property type="molecule type" value="Genomic_DNA"/>
</dbReference>
<comment type="caution">
    <text evidence="8">The sequence shown here is derived from an EMBL/GenBank/DDBJ whole genome shotgun (WGS) entry which is preliminary data.</text>
</comment>
<evidence type="ECO:0000256" key="2">
    <source>
        <dbReference type="ARBA" id="ARBA00023015"/>
    </source>
</evidence>
<dbReference type="GO" id="GO:0000978">
    <property type="term" value="F:RNA polymerase II cis-regulatory region sequence-specific DNA binding"/>
    <property type="evidence" value="ECO:0007669"/>
    <property type="project" value="TreeGrafter"/>
</dbReference>
<evidence type="ECO:0000256" key="4">
    <source>
        <dbReference type="ARBA" id="ARBA00023163"/>
    </source>
</evidence>
<feature type="compositionally biased region" description="Low complexity" evidence="6">
    <location>
        <begin position="698"/>
        <end position="707"/>
    </location>
</feature>
<reference evidence="8" key="1">
    <citation type="journal article" date="2020" name="Fungal Divers.">
        <title>Resolving the Mortierellaceae phylogeny through synthesis of multi-gene phylogenetics and phylogenomics.</title>
        <authorList>
            <person name="Vandepol N."/>
            <person name="Liber J."/>
            <person name="Desiro A."/>
            <person name="Na H."/>
            <person name="Kennedy M."/>
            <person name="Barry K."/>
            <person name="Grigoriev I.V."/>
            <person name="Miller A.N."/>
            <person name="O'Donnell K."/>
            <person name="Stajich J.E."/>
            <person name="Bonito G."/>
        </authorList>
    </citation>
    <scope>NUCLEOTIDE SEQUENCE</scope>
    <source>
        <strain evidence="8">BC1065</strain>
    </source>
</reference>
<feature type="compositionally biased region" description="Low complexity" evidence="6">
    <location>
        <begin position="68"/>
        <end position="79"/>
    </location>
</feature>
<feature type="compositionally biased region" description="Low complexity" evidence="6">
    <location>
        <begin position="479"/>
        <end position="490"/>
    </location>
</feature>
<dbReference type="SMART" id="SM00353">
    <property type="entry name" value="HLH"/>
    <property type="match status" value="1"/>
</dbReference>
<proteinExistence type="predicted"/>
<evidence type="ECO:0000259" key="7">
    <source>
        <dbReference type="PROSITE" id="PS50888"/>
    </source>
</evidence>
<comment type="subcellular location">
    <subcellularLocation>
        <location evidence="1">Nucleus</location>
    </subcellularLocation>
</comment>
<evidence type="ECO:0000256" key="1">
    <source>
        <dbReference type="ARBA" id="ARBA00004123"/>
    </source>
</evidence>
<feature type="compositionally biased region" description="Low complexity" evidence="6">
    <location>
        <begin position="389"/>
        <end position="399"/>
    </location>
</feature>
<feature type="compositionally biased region" description="Basic residues" evidence="6">
    <location>
        <begin position="665"/>
        <end position="675"/>
    </location>
</feature>
<evidence type="ECO:0000256" key="6">
    <source>
        <dbReference type="SAM" id="MobiDB-lite"/>
    </source>
</evidence>
<name>A0A9P6UCE8_9FUNG</name>
<sequence>MSSHQGIMVPPNSSYPYHPSGEPYPADAGVPPSSSTPGRMEDQMDDQRLVPSGSPSSKLNGVSSNGGSTSPATAASAAKAKPKTEPAPKTFRFEGSISSESFKTTKSFDLAGVNILNRKPLDTKTALDKLQRRRETHNRVERKRRDCINQLIDDLTRLLPPKHLQEVTSKCHRVNVLRGAVAHIKFLHDTNDSLTKSIEAAKRGEPLPEIVPPPVAPSSAAASSSSPTPSSTTEHAKGEGESGGESPAPPETEGEMETEAEAKADEDAENTSKVKVEEDTAMDIDSELGSTTKSPAPSISVNTKSLPPVIITTNAPSPAPSDTEAAKPSNTKGQNRTVPPISITTPADAYSLESRRDRHGSWQSNISDSTSPFLSPFPASPVGPPSPITPTSASSSGASLALRQNVSPSEDSSSRPSPAPSPSLPPISSLASIHIKSPSTGPEGGDRAATKDDVRRSERGSPTAEGETGSPNSTPPPASSAAASASAGSRPSHHRAGPTLPPLMIPAPEHLHPSYSSTSHRQHHHGQTLTPHGNGPSPRYRSSDNEHLSPVSPYMLSPSSMASRSPSVGPLPSPAGLSPYPHWSNGAEGGPGAAGTAAAAGGEANGGGGGHHMPPPSPGAPPVSPHGYHHPYPYPYPYHHPHPHAHPSYGYPYPPPPPHGGHPPHPSHHAAHHERSRSQDRFEGSSGREEVSMSMSKQQQQLQAPQQDRSRKPSLQPEPIFIQEEPWVVSRKRASSNNGSAKTSSSGAAGGKGGQGRASKAARDASPATTTATTTAAAAAATPATGTANANRNNSKEPVSPTLSTASIESSFSVSSTNKKKRAQKDDHASVEDGSCEVNGRKRTRGSGTKQPSGIEEEGEGAERNVEDDDEEEVAELSRSRSSSPSSTATKTDGPSTPPRMAKVSVILTETNGDELMLEASAAASSPVKDNTSKINNMPSVVVVEMADGSEDHDAAHTLTSLAQH</sequence>
<feature type="compositionally biased region" description="Pro residues" evidence="6">
    <location>
        <begin position="378"/>
        <end position="388"/>
    </location>
</feature>
<feature type="compositionally biased region" description="Low complexity" evidence="6">
    <location>
        <begin position="407"/>
        <end position="416"/>
    </location>
</feature>
<keyword evidence="3" id="KW-0238">DNA-binding</keyword>
<dbReference type="GO" id="GO:0046983">
    <property type="term" value="F:protein dimerization activity"/>
    <property type="evidence" value="ECO:0007669"/>
    <property type="project" value="InterPro"/>
</dbReference>
<evidence type="ECO:0000256" key="5">
    <source>
        <dbReference type="ARBA" id="ARBA00023242"/>
    </source>
</evidence>
<feature type="compositionally biased region" description="Polar residues" evidence="6">
    <location>
        <begin position="791"/>
        <end position="817"/>
    </location>
</feature>
<feature type="compositionally biased region" description="Polar residues" evidence="6">
    <location>
        <begin position="328"/>
        <end position="345"/>
    </location>
</feature>
<feature type="compositionally biased region" description="Acidic residues" evidence="6">
    <location>
        <begin position="855"/>
        <end position="875"/>
    </location>
</feature>
<dbReference type="InterPro" id="IPR036638">
    <property type="entry name" value="HLH_DNA-bd_sf"/>
</dbReference>
<keyword evidence="9" id="KW-1185">Reference proteome</keyword>
<dbReference type="GO" id="GO:0005634">
    <property type="term" value="C:nucleus"/>
    <property type="evidence" value="ECO:0007669"/>
    <property type="project" value="UniProtKB-SubCell"/>
</dbReference>
<feature type="region of interest" description="Disordered" evidence="6">
    <location>
        <begin position="204"/>
        <end position="902"/>
    </location>
</feature>
<feature type="compositionally biased region" description="Basic and acidic residues" evidence="6">
    <location>
        <begin position="444"/>
        <end position="459"/>
    </location>
</feature>
<organism evidence="8 9">
    <name type="scientific">Actinomortierella ambigua</name>
    <dbReference type="NCBI Taxonomy" id="1343610"/>
    <lineage>
        <taxon>Eukaryota</taxon>
        <taxon>Fungi</taxon>
        <taxon>Fungi incertae sedis</taxon>
        <taxon>Mucoromycota</taxon>
        <taxon>Mortierellomycotina</taxon>
        <taxon>Mortierellomycetes</taxon>
        <taxon>Mortierellales</taxon>
        <taxon>Mortierellaceae</taxon>
        <taxon>Actinomortierella</taxon>
    </lineage>
</organism>
<keyword evidence="5" id="KW-0539">Nucleus</keyword>
<feature type="domain" description="BHLH" evidence="7">
    <location>
        <begin position="132"/>
        <end position="187"/>
    </location>
</feature>
<feature type="compositionally biased region" description="Basic and acidic residues" evidence="6">
    <location>
        <begin position="39"/>
        <end position="48"/>
    </location>
</feature>
<dbReference type="Pfam" id="PF00010">
    <property type="entry name" value="HLH"/>
    <property type="match status" value="1"/>
</dbReference>
<feature type="compositionally biased region" description="Low complexity" evidence="6">
    <location>
        <begin position="557"/>
        <end position="570"/>
    </location>
</feature>
<protein>
    <recommendedName>
        <fullName evidence="7">BHLH domain-containing protein</fullName>
    </recommendedName>
</protein>
<evidence type="ECO:0000313" key="8">
    <source>
        <dbReference type="EMBL" id="KAG0269355.1"/>
    </source>
</evidence>
<dbReference type="Proteomes" id="UP000807716">
    <property type="component" value="Unassembled WGS sequence"/>
</dbReference>